<comment type="caution">
    <text evidence="3">The sequence shown here is derived from an EMBL/GenBank/DDBJ whole genome shotgun (WGS) entry which is preliminary data.</text>
</comment>
<keyword evidence="2" id="KW-0732">Signal</keyword>
<evidence type="ECO:0000256" key="2">
    <source>
        <dbReference type="SAM" id="SignalP"/>
    </source>
</evidence>
<evidence type="ECO:0000256" key="1">
    <source>
        <dbReference type="SAM" id="MobiDB-lite"/>
    </source>
</evidence>
<dbReference type="Proteomes" id="UP001157418">
    <property type="component" value="Unassembled WGS sequence"/>
</dbReference>
<gene>
    <name evidence="3" type="ORF">LVIROSA_LOCUS10967</name>
</gene>
<protein>
    <submittedName>
        <fullName evidence="3">Uncharacterized protein</fullName>
    </submittedName>
</protein>
<feature type="region of interest" description="Disordered" evidence="1">
    <location>
        <begin position="32"/>
        <end position="85"/>
    </location>
</feature>
<evidence type="ECO:0000313" key="3">
    <source>
        <dbReference type="EMBL" id="CAH1423698.1"/>
    </source>
</evidence>
<feature type="compositionally biased region" description="Low complexity" evidence="1">
    <location>
        <begin position="76"/>
        <end position="85"/>
    </location>
</feature>
<keyword evidence="4" id="KW-1185">Reference proteome</keyword>
<dbReference type="EMBL" id="CAKMRJ010001112">
    <property type="protein sequence ID" value="CAH1423698.1"/>
    <property type="molecule type" value="Genomic_DNA"/>
</dbReference>
<evidence type="ECO:0000313" key="4">
    <source>
        <dbReference type="Proteomes" id="UP001157418"/>
    </source>
</evidence>
<sequence>MSRLLPIRPILIIALLLAIAVVAHSGGVDHHGVAGGDGGSGSKTPVDGGSPFPIANGGSPFSRSNRNNSTGGLNKSDASSYSVSPSSVKLICLLAYASFS</sequence>
<dbReference type="AlphaFoldDB" id="A0AAU9M6Q3"/>
<organism evidence="3 4">
    <name type="scientific">Lactuca virosa</name>
    <dbReference type="NCBI Taxonomy" id="75947"/>
    <lineage>
        <taxon>Eukaryota</taxon>
        <taxon>Viridiplantae</taxon>
        <taxon>Streptophyta</taxon>
        <taxon>Embryophyta</taxon>
        <taxon>Tracheophyta</taxon>
        <taxon>Spermatophyta</taxon>
        <taxon>Magnoliopsida</taxon>
        <taxon>eudicotyledons</taxon>
        <taxon>Gunneridae</taxon>
        <taxon>Pentapetalae</taxon>
        <taxon>asterids</taxon>
        <taxon>campanulids</taxon>
        <taxon>Asterales</taxon>
        <taxon>Asteraceae</taxon>
        <taxon>Cichorioideae</taxon>
        <taxon>Cichorieae</taxon>
        <taxon>Lactucinae</taxon>
        <taxon>Lactuca</taxon>
    </lineage>
</organism>
<feature type="chain" id="PRO_5043706588" evidence="2">
    <location>
        <begin position="26"/>
        <end position="100"/>
    </location>
</feature>
<accession>A0AAU9M6Q3</accession>
<feature type="compositionally biased region" description="Polar residues" evidence="1">
    <location>
        <begin position="59"/>
        <end position="73"/>
    </location>
</feature>
<proteinExistence type="predicted"/>
<name>A0AAU9M6Q3_9ASTR</name>
<feature type="signal peptide" evidence="2">
    <location>
        <begin position="1"/>
        <end position="25"/>
    </location>
</feature>
<reference evidence="3 4" key="1">
    <citation type="submission" date="2022-01" db="EMBL/GenBank/DDBJ databases">
        <authorList>
            <person name="Xiong W."/>
            <person name="Schranz E."/>
        </authorList>
    </citation>
    <scope>NUCLEOTIDE SEQUENCE [LARGE SCALE GENOMIC DNA]</scope>
</reference>